<reference evidence="2 3" key="1">
    <citation type="submission" date="2016-01" db="EMBL/GenBank/DDBJ databases">
        <title>Biosynthesis of antibiotic leucinostatins and their inhibition on Phytophthora in bio-control Purpureocillium lilacinum.</title>
        <authorList>
            <person name="Wang G."/>
            <person name="Liu Z."/>
            <person name="Lin R."/>
            <person name="Li E."/>
            <person name="Mao Z."/>
            <person name="Ling J."/>
            <person name="Yin W."/>
            <person name="Xie B."/>
        </authorList>
    </citation>
    <scope>NUCLEOTIDE SEQUENCE [LARGE SCALE GENOMIC DNA]</scope>
    <source>
        <strain evidence="2">PLBJ-1</strain>
    </source>
</reference>
<evidence type="ECO:0000313" key="3">
    <source>
        <dbReference type="Proteomes" id="UP000078240"/>
    </source>
</evidence>
<dbReference type="Proteomes" id="UP000078240">
    <property type="component" value="Unassembled WGS sequence"/>
</dbReference>
<organism evidence="2 3">
    <name type="scientific">Purpureocillium lilacinum</name>
    <name type="common">Paecilomyces lilacinus</name>
    <dbReference type="NCBI Taxonomy" id="33203"/>
    <lineage>
        <taxon>Eukaryota</taxon>
        <taxon>Fungi</taxon>
        <taxon>Dikarya</taxon>
        <taxon>Ascomycota</taxon>
        <taxon>Pezizomycotina</taxon>
        <taxon>Sordariomycetes</taxon>
        <taxon>Hypocreomycetidae</taxon>
        <taxon>Hypocreales</taxon>
        <taxon>Ophiocordycipitaceae</taxon>
        <taxon>Purpureocillium</taxon>
    </lineage>
</organism>
<accession>A0A179GHA1</accession>
<evidence type="ECO:0000256" key="1">
    <source>
        <dbReference type="SAM" id="MobiDB-lite"/>
    </source>
</evidence>
<gene>
    <name evidence="2" type="ORF">VFPBJ_07708</name>
</gene>
<proteinExistence type="predicted"/>
<comment type="caution">
    <text evidence="2">The sequence shown here is derived from an EMBL/GenBank/DDBJ whole genome shotgun (WGS) entry which is preliminary data.</text>
</comment>
<evidence type="ECO:0000313" key="2">
    <source>
        <dbReference type="EMBL" id="OAQ77236.1"/>
    </source>
</evidence>
<feature type="region of interest" description="Disordered" evidence="1">
    <location>
        <begin position="116"/>
        <end position="145"/>
    </location>
</feature>
<sequence>MRAVAVVWAGGLRASSGQRRYSPAFSVTHLDEPCYAFDAPTMLGCWLPASGHGTLAPRTHHTQIRLLTMAPAPVVRPTADNLAQLGICSHRAWETTKTGRCGCFGDVTLQPSRVRRECSGRGGGRGIDGNRHLGPLAPAQHRGRQKARDDFFFPRHGSVQQPTLRVLQPLVPSRSFGTSMTEPRWQVLLSATAIQLEPRFIDRGGLQLCTRKPLAGNVAIAWPSAIALLLHHPMSHCVRLEGCDNFIPHAHLAPAASHAQQSCQQIPRLFLK</sequence>
<protein>
    <submittedName>
        <fullName evidence="2">Uncharacterized protein</fullName>
    </submittedName>
</protein>
<dbReference type="EMBL" id="LSBH01000006">
    <property type="protein sequence ID" value="OAQ77236.1"/>
    <property type="molecule type" value="Genomic_DNA"/>
</dbReference>
<dbReference type="AlphaFoldDB" id="A0A179GHA1"/>
<name>A0A179GHA1_PURLI</name>